<dbReference type="PANTHER" id="PTHR31616:SF0">
    <property type="entry name" value="GLUCAN 1,4-ALPHA-GLUCOSIDASE"/>
    <property type="match status" value="1"/>
</dbReference>
<dbReference type="Gene3D" id="1.50.10.10">
    <property type="match status" value="1"/>
</dbReference>
<dbReference type="InterPro" id="IPR011613">
    <property type="entry name" value="GH15-like"/>
</dbReference>
<evidence type="ECO:0000256" key="1">
    <source>
        <dbReference type="SAM" id="MobiDB-lite"/>
    </source>
</evidence>
<dbReference type="InterPro" id="IPR045582">
    <property type="entry name" value="Trehalase-like_N"/>
</dbReference>
<organism evidence="4 5">
    <name type="scientific">Septoria linicola</name>
    <dbReference type="NCBI Taxonomy" id="215465"/>
    <lineage>
        <taxon>Eukaryota</taxon>
        <taxon>Fungi</taxon>
        <taxon>Dikarya</taxon>
        <taxon>Ascomycota</taxon>
        <taxon>Pezizomycotina</taxon>
        <taxon>Dothideomycetes</taxon>
        <taxon>Dothideomycetidae</taxon>
        <taxon>Mycosphaerellales</taxon>
        <taxon>Mycosphaerellaceae</taxon>
        <taxon>Septoria</taxon>
    </lineage>
</organism>
<dbReference type="Pfam" id="PF19291">
    <property type="entry name" value="TREH_N"/>
    <property type="match status" value="1"/>
</dbReference>
<dbReference type="SUPFAM" id="SSF48208">
    <property type="entry name" value="Six-hairpin glycosidases"/>
    <property type="match status" value="1"/>
</dbReference>
<evidence type="ECO:0000313" key="4">
    <source>
        <dbReference type="EMBL" id="USW56307.1"/>
    </source>
</evidence>
<keyword evidence="4" id="KW-0326">Glycosidase</keyword>
<dbReference type="PANTHER" id="PTHR31616">
    <property type="entry name" value="TREHALASE"/>
    <property type="match status" value="1"/>
</dbReference>
<feature type="domain" description="Trehalase-like N-terminal" evidence="3">
    <location>
        <begin position="31"/>
        <end position="113"/>
    </location>
</feature>
<feature type="domain" description="GH15-like" evidence="2">
    <location>
        <begin position="297"/>
        <end position="674"/>
    </location>
</feature>
<reference evidence="4" key="1">
    <citation type="submission" date="2022-06" db="EMBL/GenBank/DDBJ databases">
        <title>Complete genome sequences of two strains of the flax pathogen Septoria linicola.</title>
        <authorList>
            <person name="Lapalu N."/>
            <person name="Simon A."/>
            <person name="Demenou B."/>
            <person name="Paumier D."/>
            <person name="Guillot M.-P."/>
            <person name="Gout L."/>
            <person name="Valade R."/>
        </authorList>
    </citation>
    <scope>NUCLEOTIDE SEQUENCE</scope>
    <source>
        <strain evidence="4">SE15195</strain>
    </source>
</reference>
<protein>
    <submittedName>
        <fullName evidence="4">Six-hairpin glycosidase superfamily, GH15-like domain, trehalase-like protein</fullName>
    </submittedName>
</protein>
<keyword evidence="4" id="KW-0378">Hydrolase</keyword>
<proteinExistence type="predicted"/>
<dbReference type="OrthoDB" id="406733at2759"/>
<feature type="compositionally biased region" description="Polar residues" evidence="1">
    <location>
        <begin position="1"/>
        <end position="12"/>
    </location>
</feature>
<name>A0A9Q9B2P0_9PEZI</name>
<dbReference type="EMBL" id="CP099425">
    <property type="protein sequence ID" value="USW56307.1"/>
    <property type="molecule type" value="Genomic_DNA"/>
</dbReference>
<dbReference type="Proteomes" id="UP001056384">
    <property type="component" value="Chromosome 8"/>
</dbReference>
<dbReference type="InterPro" id="IPR012341">
    <property type="entry name" value="6hp_glycosidase-like_sf"/>
</dbReference>
<gene>
    <name evidence="4" type="ORF">Slin15195_G096260</name>
</gene>
<evidence type="ECO:0000313" key="5">
    <source>
        <dbReference type="Proteomes" id="UP001056384"/>
    </source>
</evidence>
<dbReference type="GO" id="GO:0004553">
    <property type="term" value="F:hydrolase activity, hydrolyzing O-glycosyl compounds"/>
    <property type="evidence" value="ECO:0007669"/>
    <property type="project" value="TreeGrafter"/>
</dbReference>
<dbReference type="AlphaFoldDB" id="A0A9Q9B2P0"/>
<evidence type="ECO:0000259" key="3">
    <source>
        <dbReference type="Pfam" id="PF19291"/>
    </source>
</evidence>
<feature type="region of interest" description="Disordered" evidence="1">
    <location>
        <begin position="1"/>
        <end position="25"/>
    </location>
</feature>
<dbReference type="GO" id="GO:0005975">
    <property type="term" value="P:carbohydrate metabolic process"/>
    <property type="evidence" value="ECO:0007669"/>
    <property type="project" value="InterPro"/>
</dbReference>
<dbReference type="InterPro" id="IPR008928">
    <property type="entry name" value="6-hairpin_glycosidase_sf"/>
</dbReference>
<sequence>MAQPQASGSSRTQTDHNTLDPLGMRRNTGYMPVEHYGLIGNMHTAALVATDGGLDLMCWPNFDSPSVFCRMLDKDKGGSFSITPVPLGDSDKGVLTTKQQYLPSSNILQTTYLNDDGVMRNIDFFPRPKHLEASAVLEQEDEPQELTKWLVRRVECVRGEIEFVVRVLPAFNYARDRHVIEFNEHHADGESGVCTFRSDTLALDFFVTEDQPDANERRPEVRFETTEGHALGRAVEARVRMKVGQSCSFVLRDHDPSTELWAPENRITSAMLDRLQRDTKDYWYRWMSQSTYKGRWQEAVQRSLLTLKMLTFEPTGAIIAAPTFSLPEAFGGSRNWDYRFSWVRDSSFTIYIFLRMGFRQEAEAYMGFIRDRLMYSRLPDGALPIMFDIHGDTDLPELELDHLEGYRKSAPVRIGNGAANHKQLDIYGELIDGIYLYNKYGKPISYDAWLAIRELTDFVCGLWKEKDMSIWEVRGEVQSFTYSRILLWVAIDRALRLADKRNFPCPNRWKWMTTRDEIMEDVMTHGYNAELQTFVQSYEHPDAIDSAILIAPLVFFVAPNDPRFTNTLDRILLPPEKGGLTSNGMVYRYNLQTSNDGLEGDEGAFSMCTFWLVEALTRAGAYESKYLDRAVNLFENTLGFGNHLMMFSEEISKSGEQLGNTPQAFSHLSLISAAFNLSRVMDKSAI</sequence>
<dbReference type="Pfam" id="PF00723">
    <property type="entry name" value="Glyco_hydro_15"/>
    <property type="match status" value="1"/>
</dbReference>
<keyword evidence="5" id="KW-1185">Reference proteome</keyword>
<evidence type="ECO:0000259" key="2">
    <source>
        <dbReference type="Pfam" id="PF00723"/>
    </source>
</evidence>
<accession>A0A9Q9B2P0</accession>